<dbReference type="WBParaSite" id="nRc.2.0.1.t09315-RA">
    <property type="protein sequence ID" value="nRc.2.0.1.t09315-RA"/>
    <property type="gene ID" value="nRc.2.0.1.g09315"/>
</dbReference>
<reference evidence="2" key="1">
    <citation type="submission" date="2022-11" db="UniProtKB">
        <authorList>
            <consortium name="WormBaseParasite"/>
        </authorList>
    </citation>
    <scope>IDENTIFICATION</scope>
</reference>
<dbReference type="Proteomes" id="UP000887565">
    <property type="component" value="Unplaced"/>
</dbReference>
<organism evidence="1 2">
    <name type="scientific">Romanomermis culicivorax</name>
    <name type="common">Nematode worm</name>
    <dbReference type="NCBI Taxonomy" id="13658"/>
    <lineage>
        <taxon>Eukaryota</taxon>
        <taxon>Metazoa</taxon>
        <taxon>Ecdysozoa</taxon>
        <taxon>Nematoda</taxon>
        <taxon>Enoplea</taxon>
        <taxon>Dorylaimia</taxon>
        <taxon>Mermithida</taxon>
        <taxon>Mermithoidea</taxon>
        <taxon>Mermithidae</taxon>
        <taxon>Romanomermis</taxon>
    </lineage>
</organism>
<keyword evidence="1" id="KW-1185">Reference proteome</keyword>
<proteinExistence type="predicted"/>
<name>A0A915I627_ROMCU</name>
<evidence type="ECO:0000313" key="1">
    <source>
        <dbReference type="Proteomes" id="UP000887565"/>
    </source>
</evidence>
<dbReference type="AlphaFoldDB" id="A0A915I627"/>
<evidence type="ECO:0000313" key="2">
    <source>
        <dbReference type="WBParaSite" id="nRc.2.0.1.t09315-RA"/>
    </source>
</evidence>
<sequence length="111" mass="12176">MKIEKECVDTLLTSLDKKQLLQLAELNRIFDVLGNEAEVPRAQAHEMVDDMVKDNVLTPEEAIAVKKQLTADKIKLAQIAKLTEPYVMLRGDGTVGSKNAPAKATTPSTTK</sequence>
<protein>
    <submittedName>
        <fullName evidence="2">Uncharacterized protein</fullName>
    </submittedName>
</protein>
<accession>A0A915I627</accession>